<name>A0A1L8CQ90_9PROT</name>
<evidence type="ECO:0000313" key="5">
    <source>
        <dbReference type="Proteomes" id="UP000231632"/>
    </source>
</evidence>
<dbReference type="AlphaFoldDB" id="A0A1L8CQ90"/>
<comment type="caution">
    <text evidence="4">The sequence shown here is derived from an EMBL/GenBank/DDBJ whole genome shotgun (WGS) entry which is preliminary data.</text>
</comment>
<dbReference type="Gene3D" id="2.60.40.790">
    <property type="match status" value="1"/>
</dbReference>
<organism evidence="4 5">
    <name type="scientific">Mariprofundus micogutta</name>
    <dbReference type="NCBI Taxonomy" id="1921010"/>
    <lineage>
        <taxon>Bacteria</taxon>
        <taxon>Pseudomonadati</taxon>
        <taxon>Pseudomonadota</taxon>
        <taxon>Candidatius Mariprofundia</taxon>
        <taxon>Mariprofundales</taxon>
        <taxon>Mariprofundaceae</taxon>
        <taxon>Mariprofundus</taxon>
    </lineage>
</organism>
<dbReference type="PROSITE" id="PS01031">
    <property type="entry name" value="SHSP"/>
    <property type="match status" value="1"/>
</dbReference>
<dbReference type="InterPro" id="IPR008978">
    <property type="entry name" value="HSP20-like_chaperone"/>
</dbReference>
<dbReference type="Pfam" id="PF00011">
    <property type="entry name" value="HSP20"/>
    <property type="match status" value="1"/>
</dbReference>
<dbReference type="RefSeq" id="WP_072660395.1">
    <property type="nucleotide sequence ID" value="NZ_BDFD01000020.1"/>
</dbReference>
<dbReference type="Proteomes" id="UP000231632">
    <property type="component" value="Unassembled WGS sequence"/>
</dbReference>
<dbReference type="CDD" id="cd06464">
    <property type="entry name" value="ACD_sHsps-like"/>
    <property type="match status" value="1"/>
</dbReference>
<evidence type="ECO:0000256" key="1">
    <source>
        <dbReference type="PROSITE-ProRule" id="PRU00285"/>
    </source>
</evidence>
<reference evidence="4 5" key="1">
    <citation type="journal article" date="2017" name="Arch. Microbiol.">
        <title>Mariprofundus micogutta sp. nov., a novel iron-oxidizing zetaproteobacterium isolated from a deep-sea hydrothermal field at the Bayonnaise knoll of the Izu-Ogasawara arc, and a description of Mariprofundales ord. nov. and Zetaproteobacteria classis nov.</title>
        <authorList>
            <person name="Makita H."/>
            <person name="Tanaka E."/>
            <person name="Mitsunobu S."/>
            <person name="Miyazaki M."/>
            <person name="Nunoura T."/>
            <person name="Uematsu K."/>
            <person name="Takaki Y."/>
            <person name="Nishi S."/>
            <person name="Shimamura S."/>
            <person name="Takai K."/>
        </authorList>
    </citation>
    <scope>NUCLEOTIDE SEQUENCE [LARGE SCALE GENOMIC DNA]</scope>
    <source>
        <strain evidence="4 5">ET2</strain>
    </source>
</reference>
<sequence length="142" mass="16217">MTLMRWTPWNELESMNRQLSRLLDGDHFDVARDAGQWAPSVDIKETDDALLVQAELSGIEKKDVHLEVKDGVLTLSGERRYEKDVKEENVHRVERAYGQFSRSFSLPSNVDAEKVEATMKDGVLEVRLPKRESAKPKSIAIH</sequence>
<dbReference type="PANTHER" id="PTHR11527">
    <property type="entry name" value="HEAT-SHOCK PROTEIN 20 FAMILY MEMBER"/>
    <property type="match status" value="1"/>
</dbReference>
<protein>
    <submittedName>
        <fullName evidence="4">HSP20 family protein</fullName>
    </submittedName>
</protein>
<dbReference type="InterPro" id="IPR002068">
    <property type="entry name" value="A-crystallin/Hsp20_dom"/>
</dbReference>
<evidence type="ECO:0000256" key="2">
    <source>
        <dbReference type="RuleBase" id="RU003616"/>
    </source>
</evidence>
<proteinExistence type="inferred from homology"/>
<dbReference type="InterPro" id="IPR031107">
    <property type="entry name" value="Small_HSP"/>
</dbReference>
<feature type="domain" description="SHSP" evidence="3">
    <location>
        <begin position="32"/>
        <end position="142"/>
    </location>
</feature>
<accession>A0A1L8CQ90</accession>
<dbReference type="OrthoDB" id="5295564at2"/>
<keyword evidence="5" id="KW-1185">Reference proteome</keyword>
<evidence type="ECO:0000259" key="3">
    <source>
        <dbReference type="PROSITE" id="PS01031"/>
    </source>
</evidence>
<dbReference type="STRING" id="1921010.MMIC_P2071"/>
<dbReference type="SUPFAM" id="SSF49764">
    <property type="entry name" value="HSP20-like chaperones"/>
    <property type="match status" value="1"/>
</dbReference>
<evidence type="ECO:0000313" key="4">
    <source>
        <dbReference type="EMBL" id="GAV21092.1"/>
    </source>
</evidence>
<gene>
    <name evidence="4" type="ORF">MMIC_P2071</name>
</gene>
<comment type="similarity">
    <text evidence="1 2">Belongs to the small heat shock protein (HSP20) family.</text>
</comment>
<dbReference type="EMBL" id="BDFD01000020">
    <property type="protein sequence ID" value="GAV21092.1"/>
    <property type="molecule type" value="Genomic_DNA"/>
</dbReference>